<dbReference type="PROSITE" id="PS51419">
    <property type="entry name" value="RAB"/>
    <property type="match status" value="1"/>
</dbReference>
<evidence type="ECO:0008006" key="6">
    <source>
        <dbReference type="Google" id="ProtNLM"/>
    </source>
</evidence>
<dbReference type="SUPFAM" id="SSF52540">
    <property type="entry name" value="P-loop containing nucleoside triphosphate hydrolases"/>
    <property type="match status" value="1"/>
</dbReference>
<feature type="region of interest" description="Disordered" evidence="3">
    <location>
        <begin position="274"/>
        <end position="326"/>
    </location>
</feature>
<dbReference type="VEuPathDB" id="FungiDB:QG37_02497"/>
<evidence type="ECO:0000256" key="1">
    <source>
        <dbReference type="ARBA" id="ARBA00022741"/>
    </source>
</evidence>
<dbReference type="VEuPathDB" id="FungiDB:CJJ07_001596"/>
<feature type="compositionally biased region" description="Polar residues" evidence="3">
    <location>
        <begin position="274"/>
        <end position="285"/>
    </location>
</feature>
<dbReference type="Proteomes" id="UP000037122">
    <property type="component" value="Unassembled WGS sequence"/>
</dbReference>
<gene>
    <name evidence="4" type="ORF">QG37_02497</name>
</gene>
<dbReference type="InterPro" id="IPR001806">
    <property type="entry name" value="Small_GTPase"/>
</dbReference>
<keyword evidence="2" id="KW-0342">GTP-binding</keyword>
<proteinExistence type="predicted"/>
<dbReference type="EMBL" id="LGST01000018">
    <property type="protein sequence ID" value="KNE00466.1"/>
    <property type="molecule type" value="Genomic_DNA"/>
</dbReference>
<evidence type="ECO:0000256" key="3">
    <source>
        <dbReference type="SAM" id="MobiDB-lite"/>
    </source>
</evidence>
<dbReference type="GO" id="GO:0016020">
    <property type="term" value="C:membrane"/>
    <property type="evidence" value="ECO:0007669"/>
    <property type="project" value="InterPro"/>
</dbReference>
<dbReference type="InterPro" id="IPR025662">
    <property type="entry name" value="Sigma_54_int_dom_ATP-bd_1"/>
</dbReference>
<name>A0A0L0P347_CANAR</name>
<evidence type="ECO:0000256" key="2">
    <source>
        <dbReference type="ARBA" id="ARBA00023134"/>
    </source>
</evidence>
<dbReference type="SMART" id="SM00175">
    <property type="entry name" value="RAB"/>
    <property type="match status" value="1"/>
</dbReference>
<dbReference type="GO" id="GO:0007165">
    <property type="term" value="P:signal transduction"/>
    <property type="evidence" value="ECO:0007669"/>
    <property type="project" value="InterPro"/>
</dbReference>
<dbReference type="PANTHER" id="PTHR24070">
    <property type="entry name" value="RAS, DI-RAS, AND RHEB FAMILY MEMBERS OF SMALL GTPASE SUPERFAMILY"/>
    <property type="match status" value="1"/>
</dbReference>
<dbReference type="Pfam" id="PF00071">
    <property type="entry name" value="Ras"/>
    <property type="match status" value="1"/>
</dbReference>
<dbReference type="PROSITE" id="PS00675">
    <property type="entry name" value="SIGMA54_INTERACT_1"/>
    <property type="match status" value="1"/>
</dbReference>
<dbReference type="VEuPathDB" id="FungiDB:CJI97_000288"/>
<dbReference type="AlphaFoldDB" id="A0A0L0P347"/>
<dbReference type="Gene3D" id="3.40.50.300">
    <property type="entry name" value="P-loop containing nucleotide triphosphate hydrolases"/>
    <property type="match status" value="1"/>
</dbReference>
<dbReference type="SMART" id="SM00174">
    <property type="entry name" value="RHO"/>
    <property type="match status" value="1"/>
</dbReference>
<dbReference type="GO" id="GO:0003924">
    <property type="term" value="F:GTPase activity"/>
    <property type="evidence" value="ECO:0007669"/>
    <property type="project" value="InterPro"/>
</dbReference>
<organism evidence="4 5">
    <name type="scientific">Candidozyma auris</name>
    <name type="common">Yeast</name>
    <name type="synonym">Candida auris</name>
    <dbReference type="NCBI Taxonomy" id="498019"/>
    <lineage>
        <taxon>Eukaryota</taxon>
        <taxon>Fungi</taxon>
        <taxon>Dikarya</taxon>
        <taxon>Ascomycota</taxon>
        <taxon>Saccharomycotina</taxon>
        <taxon>Pichiomycetes</taxon>
        <taxon>Metschnikowiaceae</taxon>
        <taxon>Candidozyma</taxon>
    </lineage>
</organism>
<dbReference type="InterPro" id="IPR020849">
    <property type="entry name" value="Small_GTPase_Ras-type"/>
</dbReference>
<feature type="compositionally biased region" description="Polar residues" evidence="3">
    <location>
        <begin position="293"/>
        <end position="310"/>
    </location>
</feature>
<sequence>MNRVLDGLSSLNSQYDILVMGESGVGKTSLVQRYVNGTFSEGPHEQSEQLYVKAIDHDTAEIVSTASSHNSDITEISILDSSPLADVYGASRMQQVKNTSTILFVYAMDDRESFEALEYLIGTVKTLCDGELPPFVIAAAKEDRYEYCQVWYDDGEAMAKRVGAIGFFLVSALSDTNVNKCFVPLVDAALEAREHRALHNHIEVQSVAEVLLTSASSSFVDSTPEKTFNFRRPSKIPSSLSNSHGREPSTSPNYPVLESFASDFPEIPESITGAETVNSPTAREPSSNKEHSQTTSSVSTGSIRSQSRTISKPKEKKEKSGCCIIT</sequence>
<dbReference type="PRINTS" id="PR00449">
    <property type="entry name" value="RASTRNSFRMNG"/>
</dbReference>
<feature type="region of interest" description="Disordered" evidence="3">
    <location>
        <begin position="220"/>
        <end position="258"/>
    </location>
</feature>
<keyword evidence="1" id="KW-0547">Nucleotide-binding</keyword>
<accession>A0A0L0P347</accession>
<dbReference type="VEuPathDB" id="FungiDB:B9J08_000287"/>
<evidence type="ECO:0000313" key="4">
    <source>
        <dbReference type="EMBL" id="KNE00466.1"/>
    </source>
</evidence>
<comment type="caution">
    <text evidence="4">The sequence shown here is derived from an EMBL/GenBank/DDBJ whole genome shotgun (WGS) entry which is preliminary data.</text>
</comment>
<reference evidence="5" key="1">
    <citation type="journal article" date="2015" name="BMC Genomics">
        <title>Draft genome of a commonly misdiagnosed multidrug resistant pathogen Candida auris.</title>
        <authorList>
            <person name="Chatterjee S."/>
            <person name="Alampalli S.V."/>
            <person name="Nageshan R.K."/>
            <person name="Chettiar S.T."/>
            <person name="Joshi S."/>
            <person name="Tatu U.S."/>
        </authorList>
    </citation>
    <scope>NUCLEOTIDE SEQUENCE [LARGE SCALE GENOMIC DNA]</scope>
    <source>
        <strain evidence="5">6684</strain>
    </source>
</reference>
<dbReference type="GO" id="GO:0005525">
    <property type="term" value="F:GTP binding"/>
    <property type="evidence" value="ECO:0007669"/>
    <property type="project" value="UniProtKB-KW"/>
</dbReference>
<protein>
    <recommendedName>
        <fullName evidence="6">Small GTP-binding protein</fullName>
    </recommendedName>
</protein>
<dbReference type="SMART" id="SM00173">
    <property type="entry name" value="RAS"/>
    <property type="match status" value="1"/>
</dbReference>
<evidence type="ECO:0000313" key="5">
    <source>
        <dbReference type="Proteomes" id="UP000037122"/>
    </source>
</evidence>
<dbReference type="InterPro" id="IPR027417">
    <property type="entry name" value="P-loop_NTPase"/>
</dbReference>
<feature type="compositionally biased region" description="Polar residues" evidence="3">
    <location>
        <begin position="236"/>
        <end position="253"/>
    </location>
</feature>
<dbReference type="VEuPathDB" id="FungiDB:CJI96_0001013"/>
<dbReference type="PROSITE" id="PS51421">
    <property type="entry name" value="RAS"/>
    <property type="match status" value="1"/>
</dbReference>
<dbReference type="VEuPathDB" id="FungiDB:CJJ09_002259"/>